<proteinExistence type="predicted"/>
<protein>
    <submittedName>
        <fullName evidence="1">Uncharacterized protein</fullName>
    </submittedName>
</protein>
<organism evidence="1 2">
    <name type="scientific">Furfurilactobacillus rossiae</name>
    <dbReference type="NCBI Taxonomy" id="231049"/>
    <lineage>
        <taxon>Bacteria</taxon>
        <taxon>Bacillati</taxon>
        <taxon>Bacillota</taxon>
        <taxon>Bacilli</taxon>
        <taxon>Lactobacillales</taxon>
        <taxon>Lactobacillaceae</taxon>
        <taxon>Furfurilactobacillus</taxon>
    </lineage>
</organism>
<dbReference type="EMBL" id="WEZT01000022">
    <property type="protein sequence ID" value="MYV06223.1"/>
    <property type="molecule type" value="Genomic_DNA"/>
</dbReference>
<dbReference type="Proteomes" id="UP000480570">
    <property type="component" value="Unassembled WGS sequence"/>
</dbReference>
<evidence type="ECO:0000313" key="1">
    <source>
        <dbReference type="EMBL" id="MYV06223.1"/>
    </source>
</evidence>
<accession>A0A7C9MSD5</accession>
<reference evidence="1 2" key="1">
    <citation type="journal article" date="2019" name="Appl. Environ. Microbiol.">
        <title>Genetic determinants of hydroxycinnamic acid metabolism in heterofermentative lactobacilli.</title>
        <authorList>
            <person name="Gaur G."/>
            <person name="Oh J.H."/>
            <person name="Filannino P."/>
            <person name="Gobbetti M."/>
            <person name="van Pijkeren J.P."/>
            <person name="Ganzle M.G."/>
        </authorList>
    </citation>
    <scope>NUCLEOTIDE SEQUENCE [LARGE SCALE GENOMIC DNA]</scope>
    <source>
        <strain evidence="1 2">FUA3583</strain>
    </source>
</reference>
<comment type="caution">
    <text evidence="1">The sequence shown here is derived from an EMBL/GenBank/DDBJ whole genome shotgun (WGS) entry which is preliminary data.</text>
</comment>
<name>A0A7C9MSD5_9LACO</name>
<dbReference type="AlphaFoldDB" id="A0A7C9MSD5"/>
<evidence type="ECO:0000313" key="2">
    <source>
        <dbReference type="Proteomes" id="UP000480570"/>
    </source>
</evidence>
<sequence>MLEYIITEVKLKYPKLCGNNWGTKYPSNANAKQPFIHKIYRGNNDIAGFDCGTENGGKFAFEIFYDLDVVLHKKGFEADKLYFKAWHHGSQDKVENRLFLGENEEFKSVNIKTAGWDGWGYELTSLDDLSKKEDIQDLVKKIGDILRNFDESKKG</sequence>
<gene>
    <name evidence="1" type="ORF">GB992_10365</name>
</gene>